<sequence>MNTLPQTRHREAAEQSVQLAMPMLEAARADRRVGESGFLHVVIMDPQARPADGDFESAILYEKSIGDTSRWDADYGAYARAKARLSWRTGRPSHEVLALQPHLVAQGDVLVWGSAVVDGVVVAVSGANPWFDEALSGAIAHLFKACVHAQVDAQASA</sequence>
<comment type="caution">
    <text evidence="1">The sequence shown here is derived from an EMBL/GenBank/DDBJ whole genome shotgun (WGS) entry which is preliminary data.</text>
</comment>
<protein>
    <submittedName>
        <fullName evidence="1">Uncharacterized protein</fullName>
    </submittedName>
</protein>
<evidence type="ECO:0000313" key="2">
    <source>
        <dbReference type="Proteomes" id="UP000239990"/>
    </source>
</evidence>
<reference evidence="1 2" key="1">
    <citation type="submission" date="2018-02" db="EMBL/GenBank/DDBJ databases">
        <title>Draft Genome of Achromobacter spanius stain 6.</title>
        <authorList>
            <person name="Gunasekera T.S."/>
            <person name="Radwan O."/>
            <person name="Ruiz O.N."/>
        </authorList>
    </citation>
    <scope>NUCLEOTIDE SEQUENCE [LARGE SCALE GENOMIC DNA]</scope>
    <source>
        <strain evidence="1 2">6</strain>
    </source>
</reference>
<dbReference type="RefSeq" id="WP_104144152.1">
    <property type="nucleotide sequence ID" value="NZ_PREU01000006.1"/>
</dbReference>
<dbReference type="OrthoDB" id="8665408at2"/>
<evidence type="ECO:0000313" key="1">
    <source>
        <dbReference type="EMBL" id="PPA75506.1"/>
    </source>
</evidence>
<dbReference type="Proteomes" id="UP000239990">
    <property type="component" value="Unassembled WGS sequence"/>
</dbReference>
<accession>A0A2S5GRD0</accession>
<organism evidence="1 2">
    <name type="scientific">Achromobacter spanius</name>
    <dbReference type="NCBI Taxonomy" id="217203"/>
    <lineage>
        <taxon>Bacteria</taxon>
        <taxon>Pseudomonadati</taxon>
        <taxon>Pseudomonadota</taxon>
        <taxon>Betaproteobacteria</taxon>
        <taxon>Burkholderiales</taxon>
        <taxon>Alcaligenaceae</taxon>
        <taxon>Achromobacter</taxon>
    </lineage>
</organism>
<name>A0A2S5GRD0_9BURK</name>
<proteinExistence type="predicted"/>
<dbReference type="AlphaFoldDB" id="A0A2S5GRD0"/>
<dbReference type="EMBL" id="PREU01000006">
    <property type="protein sequence ID" value="PPA75506.1"/>
    <property type="molecule type" value="Genomic_DNA"/>
</dbReference>
<gene>
    <name evidence="1" type="ORF">C4E15_15555</name>
</gene>